<dbReference type="InterPro" id="IPR000808">
    <property type="entry name" value="Mrp-like_CS"/>
</dbReference>
<proteinExistence type="inferred from homology"/>
<dbReference type="AlphaFoldDB" id="A0AAN1WI31"/>
<dbReference type="InterPro" id="IPR044304">
    <property type="entry name" value="NUBPL-like"/>
</dbReference>
<dbReference type="GO" id="GO:0005829">
    <property type="term" value="C:cytosol"/>
    <property type="evidence" value="ECO:0007669"/>
    <property type="project" value="TreeGrafter"/>
</dbReference>
<comment type="function">
    <text evidence="7">Binds and transfers iron-sulfur (Fe-S) clusters to target apoproteins. Can hydrolyze ATP.</text>
</comment>
<keyword evidence="2 7" id="KW-0547">Nucleotide-binding</keyword>
<dbReference type="FunFam" id="3.40.50.300:FF:000418">
    <property type="entry name" value="Iron-sulfur cluster carrier protein"/>
    <property type="match status" value="1"/>
</dbReference>
<dbReference type="InterPro" id="IPR027417">
    <property type="entry name" value="P-loop_NTPase"/>
</dbReference>
<dbReference type="PANTHER" id="PTHR42961">
    <property type="entry name" value="IRON-SULFUR PROTEIN NUBPL"/>
    <property type="match status" value="1"/>
</dbReference>
<dbReference type="NCBIfam" id="NF008669">
    <property type="entry name" value="PRK11670.1"/>
    <property type="match status" value="1"/>
</dbReference>
<dbReference type="EMBL" id="AP023086">
    <property type="protein sequence ID" value="BCD97977.1"/>
    <property type="molecule type" value="Genomic_DNA"/>
</dbReference>
<evidence type="ECO:0000313" key="9">
    <source>
        <dbReference type="Proteomes" id="UP001320119"/>
    </source>
</evidence>
<organism evidence="8 9">
    <name type="scientific">Marinagarivorans cellulosilyticus</name>
    <dbReference type="NCBI Taxonomy" id="2721545"/>
    <lineage>
        <taxon>Bacteria</taxon>
        <taxon>Pseudomonadati</taxon>
        <taxon>Pseudomonadota</taxon>
        <taxon>Gammaproteobacteria</taxon>
        <taxon>Cellvibrionales</taxon>
        <taxon>Cellvibrionaceae</taxon>
        <taxon>Marinagarivorans</taxon>
    </lineage>
</organism>
<evidence type="ECO:0000256" key="7">
    <source>
        <dbReference type="HAMAP-Rule" id="MF_02040"/>
    </source>
</evidence>
<gene>
    <name evidence="8" type="ORF">MARGE09_P2178</name>
</gene>
<dbReference type="InterPro" id="IPR033756">
    <property type="entry name" value="YlxH/NBP35"/>
</dbReference>
<keyword evidence="9" id="KW-1185">Reference proteome</keyword>
<dbReference type="Pfam" id="PF10609">
    <property type="entry name" value="ParA"/>
    <property type="match status" value="1"/>
</dbReference>
<dbReference type="Proteomes" id="UP001320119">
    <property type="component" value="Chromosome"/>
</dbReference>
<evidence type="ECO:0000256" key="3">
    <source>
        <dbReference type="ARBA" id="ARBA00022840"/>
    </source>
</evidence>
<evidence type="ECO:0000256" key="1">
    <source>
        <dbReference type="ARBA" id="ARBA00022723"/>
    </source>
</evidence>
<reference evidence="8 9" key="1">
    <citation type="journal article" date="2022" name="IScience">
        <title>An ultrasensitive nanofiber-based assay for enzymatic hydrolysis and deep-sea microbial degradation of cellulose.</title>
        <authorList>
            <person name="Tsudome M."/>
            <person name="Tachioka M."/>
            <person name="Miyazaki M."/>
            <person name="Uchimura K."/>
            <person name="Tsuda M."/>
            <person name="Takaki Y."/>
            <person name="Deguchi S."/>
        </authorList>
    </citation>
    <scope>NUCLEOTIDE SEQUENCE [LARGE SCALE GENOMIC DNA]</scope>
    <source>
        <strain evidence="8 9">GE09</strain>
    </source>
</reference>
<dbReference type="PROSITE" id="PS01215">
    <property type="entry name" value="MRP"/>
    <property type="match status" value="1"/>
</dbReference>
<dbReference type="HAMAP" id="MF_02040">
    <property type="entry name" value="Mrp_NBP35"/>
    <property type="match status" value="1"/>
</dbReference>
<keyword evidence="1 7" id="KW-0479">Metal-binding</keyword>
<name>A0AAN1WI31_9GAMM</name>
<dbReference type="Gene3D" id="3.40.50.300">
    <property type="entry name" value="P-loop containing nucleotide triphosphate hydrolases"/>
    <property type="match status" value="1"/>
</dbReference>
<keyword evidence="5 7" id="KW-0411">Iron-sulfur</keyword>
<comment type="similarity">
    <text evidence="6 7">Belongs to the Mrp/NBP35 ATP-binding proteins family.</text>
</comment>
<comment type="subunit">
    <text evidence="7">Homodimer.</text>
</comment>
<dbReference type="SUPFAM" id="SSF52540">
    <property type="entry name" value="P-loop containing nucleoside triphosphate hydrolases"/>
    <property type="match status" value="1"/>
</dbReference>
<dbReference type="KEGG" id="marq:MARGE09_P2178"/>
<dbReference type="GO" id="GO:0005524">
    <property type="term" value="F:ATP binding"/>
    <property type="evidence" value="ECO:0007669"/>
    <property type="project" value="UniProtKB-UniRule"/>
</dbReference>
<dbReference type="GO" id="GO:0016887">
    <property type="term" value="F:ATP hydrolysis activity"/>
    <property type="evidence" value="ECO:0007669"/>
    <property type="project" value="UniProtKB-UniRule"/>
</dbReference>
<evidence type="ECO:0000256" key="5">
    <source>
        <dbReference type="ARBA" id="ARBA00023014"/>
    </source>
</evidence>
<dbReference type="PANTHER" id="PTHR42961:SF2">
    <property type="entry name" value="IRON-SULFUR PROTEIN NUBPL"/>
    <property type="match status" value="1"/>
</dbReference>
<dbReference type="RefSeq" id="WP_236982015.1">
    <property type="nucleotide sequence ID" value="NZ_AP023086.1"/>
</dbReference>
<dbReference type="CDD" id="cd02037">
    <property type="entry name" value="Mrp_NBP35"/>
    <property type="match status" value="1"/>
</dbReference>
<dbReference type="GO" id="GO:0016226">
    <property type="term" value="P:iron-sulfur cluster assembly"/>
    <property type="evidence" value="ECO:0007669"/>
    <property type="project" value="InterPro"/>
</dbReference>
<feature type="binding site" evidence="7">
    <location>
        <begin position="116"/>
        <end position="123"/>
    </location>
    <ligand>
        <name>ATP</name>
        <dbReference type="ChEBI" id="CHEBI:30616"/>
    </ligand>
</feature>
<evidence type="ECO:0000256" key="6">
    <source>
        <dbReference type="ARBA" id="ARBA00024036"/>
    </source>
</evidence>
<dbReference type="GO" id="GO:0051539">
    <property type="term" value="F:4 iron, 4 sulfur cluster binding"/>
    <property type="evidence" value="ECO:0007669"/>
    <property type="project" value="TreeGrafter"/>
</dbReference>
<accession>A0AAN1WI31</accession>
<sequence length="380" mass="39764">MSISPLSYSPAIPLPPALAARLSAVPVITDFACTVADVTIAAEVSPRGEDLCKLTLQLPQALQARGLLITEAIQAALIADFSGVDVAFEWLPTLPALAQEREPIAGVKQVIAVASGKGGVGKSTTAVNLALALKALGARVGVLDADIYGPSQALMLNIEGQRPDILPGKRMHAIESPHGVFAIGMGNLVTDNTPMAWRGPMATGALQQMLRQTEWPDLDFLIVDMPPGTGDIQLTLSQTVPVSGSVIVTTPQDIALLDAKKGIELFRKVNIDVLGVVENMSVHTCSQCGHSEAIFGEHGGNALAKEYDTQVIGRLPLKLAIREGADGGCPSVVADVTSPESLVYLAVAQRVALQLFLNQRNAQDSASGASSSPLMTQSDD</sequence>
<evidence type="ECO:0000313" key="8">
    <source>
        <dbReference type="EMBL" id="BCD97977.1"/>
    </source>
</evidence>
<protein>
    <recommendedName>
        <fullName evidence="7">Iron-sulfur cluster carrier protein</fullName>
    </recommendedName>
</protein>
<evidence type="ECO:0000256" key="2">
    <source>
        <dbReference type="ARBA" id="ARBA00022741"/>
    </source>
</evidence>
<evidence type="ECO:0000256" key="4">
    <source>
        <dbReference type="ARBA" id="ARBA00023004"/>
    </source>
</evidence>
<keyword evidence="7" id="KW-0378">Hydrolase</keyword>
<dbReference type="GO" id="GO:0046872">
    <property type="term" value="F:metal ion binding"/>
    <property type="evidence" value="ECO:0007669"/>
    <property type="project" value="UniProtKB-KW"/>
</dbReference>
<dbReference type="GO" id="GO:0140663">
    <property type="term" value="F:ATP-dependent FeS chaperone activity"/>
    <property type="evidence" value="ECO:0007669"/>
    <property type="project" value="InterPro"/>
</dbReference>
<dbReference type="InterPro" id="IPR019591">
    <property type="entry name" value="Mrp/NBP35_ATP-bd"/>
</dbReference>
<keyword evidence="4 7" id="KW-0408">Iron</keyword>
<keyword evidence="3 7" id="KW-0067">ATP-binding</keyword>